<dbReference type="RefSeq" id="WP_123666384.1">
    <property type="nucleotide sequence ID" value="NZ_RJKE01000001.1"/>
</dbReference>
<dbReference type="InterPro" id="IPR008775">
    <property type="entry name" value="Phytyl_CoA_dOase-like"/>
</dbReference>
<name>A0A3N1D0L4_9ACTN</name>
<comment type="caution">
    <text evidence="3">The sequence shown here is derived from an EMBL/GenBank/DDBJ whole genome shotgun (WGS) entry which is preliminary data.</text>
</comment>
<dbReference type="AlphaFoldDB" id="A0A3N1D0L4"/>
<reference evidence="3 4" key="1">
    <citation type="submission" date="2018-11" db="EMBL/GenBank/DDBJ databases">
        <title>Sequencing the genomes of 1000 actinobacteria strains.</title>
        <authorList>
            <person name="Klenk H.-P."/>
        </authorList>
    </citation>
    <scope>NUCLEOTIDE SEQUENCE [LARGE SCALE GENOMIC DNA]</scope>
    <source>
        <strain evidence="3 4">DSM 44254</strain>
    </source>
</reference>
<dbReference type="SUPFAM" id="SSF51197">
    <property type="entry name" value="Clavaminate synthase-like"/>
    <property type="match status" value="1"/>
</dbReference>
<dbReference type="EMBL" id="RJKE01000001">
    <property type="protein sequence ID" value="ROO87046.1"/>
    <property type="molecule type" value="Genomic_DNA"/>
</dbReference>
<gene>
    <name evidence="3" type="ORF">EDD29_4635</name>
</gene>
<dbReference type="GO" id="GO:0005506">
    <property type="term" value="F:iron ion binding"/>
    <property type="evidence" value="ECO:0007669"/>
    <property type="project" value="UniProtKB-ARBA"/>
</dbReference>
<dbReference type="PANTHER" id="PTHR20883:SF15">
    <property type="entry name" value="PHYTANOYL-COA DIOXYGENASE DOMAIN-CONTAINING PROTEIN 1"/>
    <property type="match status" value="1"/>
</dbReference>
<dbReference type="Pfam" id="PF05721">
    <property type="entry name" value="PhyH"/>
    <property type="match status" value="1"/>
</dbReference>
<keyword evidence="1" id="KW-0479">Metal-binding</keyword>
<sequence length="285" mass="31195">MTDPQVHRLEDLATDLARTHRSDHGGDRGVDAGRLESELTALRRDGYVVLPDLLSSAELDGLRAAVTPLLGPRGRNAFEGHRTRRVYSVLAKTRAADRLVDHPHVLALLDRLLRPNYLLSQLQIISIGPGEDAQLPHPDDGFYPVPRPRKALSVATIWALDDFTEENGATVVVPGSHRWPDGRQPVDADPRTAAVMPAGSCILFLGTLWHGGGANRTGRPRLAATAQYCEPWLRTQEAFALSTPRDTARAVSPDIRRMLGYSIHPPFIGAVDGLHPSRLLDPQTP</sequence>
<dbReference type="OrthoDB" id="9796766at2"/>
<evidence type="ECO:0000256" key="1">
    <source>
        <dbReference type="ARBA" id="ARBA00022723"/>
    </source>
</evidence>
<keyword evidence="4" id="KW-1185">Reference proteome</keyword>
<evidence type="ECO:0000313" key="4">
    <source>
        <dbReference type="Proteomes" id="UP000272400"/>
    </source>
</evidence>
<dbReference type="PANTHER" id="PTHR20883">
    <property type="entry name" value="PHYTANOYL-COA DIOXYGENASE DOMAIN CONTAINING 1"/>
    <property type="match status" value="1"/>
</dbReference>
<evidence type="ECO:0000256" key="2">
    <source>
        <dbReference type="ARBA" id="ARBA00023004"/>
    </source>
</evidence>
<keyword evidence="3" id="KW-0560">Oxidoreductase</keyword>
<evidence type="ECO:0000313" key="3">
    <source>
        <dbReference type="EMBL" id="ROO87046.1"/>
    </source>
</evidence>
<dbReference type="Gene3D" id="2.60.120.620">
    <property type="entry name" value="q2cbj1_9rhob like domain"/>
    <property type="match status" value="1"/>
</dbReference>
<accession>A0A3N1D0L4</accession>
<keyword evidence="3" id="KW-0223">Dioxygenase</keyword>
<dbReference type="GO" id="GO:0016706">
    <property type="term" value="F:2-oxoglutarate-dependent dioxygenase activity"/>
    <property type="evidence" value="ECO:0007669"/>
    <property type="project" value="UniProtKB-ARBA"/>
</dbReference>
<protein>
    <submittedName>
        <fullName evidence="3">Ectoine hydroxylase-related dioxygenase (Phytanoyl-CoA dioxygenase family)</fullName>
    </submittedName>
</protein>
<keyword evidence="2" id="KW-0408">Iron</keyword>
<proteinExistence type="predicted"/>
<dbReference type="Proteomes" id="UP000272400">
    <property type="component" value="Unassembled WGS sequence"/>
</dbReference>
<organism evidence="3 4">
    <name type="scientific">Actinocorallia herbida</name>
    <dbReference type="NCBI Taxonomy" id="58109"/>
    <lineage>
        <taxon>Bacteria</taxon>
        <taxon>Bacillati</taxon>
        <taxon>Actinomycetota</taxon>
        <taxon>Actinomycetes</taxon>
        <taxon>Streptosporangiales</taxon>
        <taxon>Thermomonosporaceae</taxon>
        <taxon>Actinocorallia</taxon>
    </lineage>
</organism>